<reference evidence="11 12" key="1">
    <citation type="submission" date="2024-08" db="EMBL/GenBank/DDBJ databases">
        <authorList>
            <person name="Cucini C."/>
            <person name="Frati F."/>
        </authorList>
    </citation>
    <scope>NUCLEOTIDE SEQUENCE [LARGE SCALE GENOMIC DNA]</scope>
</reference>
<evidence type="ECO:0000256" key="3">
    <source>
        <dbReference type="ARBA" id="ARBA00022737"/>
    </source>
</evidence>
<comment type="caution">
    <text evidence="11">The sequence shown here is derived from an EMBL/GenBank/DDBJ whole genome shotgun (WGS) entry which is preliminary data.</text>
</comment>
<name>A0ABP1QCR5_9HEXA</name>
<gene>
    <name evidence="11" type="ORF">ODALV1_LOCUS9524</name>
</gene>
<keyword evidence="12" id="KW-1185">Reference proteome</keyword>
<keyword evidence="4" id="KW-0862">Zinc</keyword>
<keyword evidence="3" id="KW-0677">Repeat</keyword>
<evidence type="ECO:0000256" key="9">
    <source>
        <dbReference type="SAM" id="MobiDB-lite"/>
    </source>
</evidence>
<feature type="region of interest" description="Disordered" evidence="9">
    <location>
        <begin position="407"/>
        <end position="426"/>
    </location>
</feature>
<keyword evidence="2" id="KW-0479">Metal-binding</keyword>
<evidence type="ECO:0000259" key="10">
    <source>
        <dbReference type="PROSITE" id="PS50157"/>
    </source>
</evidence>
<evidence type="ECO:0000256" key="8">
    <source>
        <dbReference type="PROSITE-ProRule" id="PRU00042"/>
    </source>
</evidence>
<evidence type="ECO:0000256" key="7">
    <source>
        <dbReference type="ARBA" id="ARBA00023242"/>
    </source>
</evidence>
<dbReference type="Gene3D" id="3.30.160.60">
    <property type="entry name" value="Classic Zinc Finger"/>
    <property type="match status" value="1"/>
</dbReference>
<keyword evidence="5" id="KW-0805">Transcription regulation</keyword>
<keyword evidence="6" id="KW-0804">Transcription</keyword>
<proteinExistence type="predicted"/>
<feature type="domain" description="C2H2-type" evidence="10">
    <location>
        <begin position="556"/>
        <end position="589"/>
    </location>
</feature>
<dbReference type="EMBL" id="CAXLJM020000028">
    <property type="protein sequence ID" value="CAL8097031.1"/>
    <property type="molecule type" value="Genomic_DNA"/>
</dbReference>
<feature type="domain" description="C2H2-type" evidence="10">
    <location>
        <begin position="528"/>
        <end position="555"/>
    </location>
</feature>
<keyword evidence="8" id="KW-0863">Zinc-finger</keyword>
<dbReference type="SMART" id="SM00355">
    <property type="entry name" value="ZnF_C2H2"/>
    <property type="match status" value="3"/>
</dbReference>
<dbReference type="PANTHER" id="PTHR24399">
    <property type="entry name" value="ZINC FINGER AND BTB DOMAIN-CONTAINING"/>
    <property type="match status" value="1"/>
</dbReference>
<dbReference type="SUPFAM" id="SSF57667">
    <property type="entry name" value="beta-beta-alpha zinc fingers"/>
    <property type="match status" value="1"/>
</dbReference>
<comment type="subcellular location">
    <subcellularLocation>
        <location evidence="1">Nucleus</location>
    </subcellularLocation>
</comment>
<evidence type="ECO:0000256" key="4">
    <source>
        <dbReference type="ARBA" id="ARBA00022833"/>
    </source>
</evidence>
<organism evidence="11 12">
    <name type="scientific">Orchesella dallaii</name>
    <dbReference type="NCBI Taxonomy" id="48710"/>
    <lineage>
        <taxon>Eukaryota</taxon>
        <taxon>Metazoa</taxon>
        <taxon>Ecdysozoa</taxon>
        <taxon>Arthropoda</taxon>
        <taxon>Hexapoda</taxon>
        <taxon>Collembola</taxon>
        <taxon>Entomobryomorpha</taxon>
        <taxon>Entomobryoidea</taxon>
        <taxon>Orchesellidae</taxon>
        <taxon>Orchesellinae</taxon>
        <taxon>Orchesella</taxon>
    </lineage>
</organism>
<sequence length="853" mass="95857">MNRQRRMEAIARRRAIIDNHLQMLASCNEARIPNIIRNRTPRSQIRPRYNHSLQVFRQFETVHVESANQQGPTNNGEEELAPSSTIEAHVQDNGEIFSQEQPSANANGVEDQVYVALVNDDNEAFNTTVESFMGQNQGDELVPVPAELRDEVMRMLAASGSNEQMGNPLQTFKTEDGTVMVVLEGNDVYNKQMEASASTEHQMEALTSTEHQLEVLASSEDQLEVSASTSENGHAETTALQQDLMIPVAPDDNLFMKTENLNEEITPLDSEQTYVILQDVHGRHILIPSSAYPQANAAEENIVEFIASEGAHIEQLMAVSKNSVISKTVTSQIKKPMQLKRRAPPMTKVSAAAPLPKTKIVSRHIQQRLGSTIFNNSGSDERPKSNLPIEKSKLLSNGQRMRMGTAKQISQHSAVPSEFKPTPRPIVEEEKPRPFRFELPEFEDNLDNFMSVPVPIQIGNIRSITETKDDTHTKKVAAQTVNTDQFKKSVKNLDEKLTETCEACEAEFRCRKMLVEHIEEMHQDLRLFKCEQCNQQYSFESSLINHTRNHHRQKKFQCGRCKKLFQAETTLISHQKYCGSEILNTDETSHNSSDTAKEVKLFQSETISTNGTSECTDVLENNQEEIFHNFSVEVCPQDTNLPNTTSHTHSLSESNLVTPTNKDIFQQDHSGPYCEDRYFNEEIEPPSKVAKLVVQNQNSECDLNVLSVCSEADAPTKTYSYTIVPNPQCSEIGNNASNNDFHVVIIESPSVPETVGRRTLNKATAKANMSNEVFTGTWESHISGENDFMEGTENEMAHAQNCDLDADSVSLRSAKIRARNIRTREMEGKEPNEEEIGVNFLNIFQQVVKQSST</sequence>
<evidence type="ECO:0000256" key="1">
    <source>
        <dbReference type="ARBA" id="ARBA00004123"/>
    </source>
</evidence>
<evidence type="ECO:0000256" key="2">
    <source>
        <dbReference type="ARBA" id="ARBA00022723"/>
    </source>
</evidence>
<evidence type="ECO:0000313" key="11">
    <source>
        <dbReference type="EMBL" id="CAL8097031.1"/>
    </source>
</evidence>
<dbReference type="Proteomes" id="UP001642540">
    <property type="component" value="Unassembled WGS sequence"/>
</dbReference>
<evidence type="ECO:0000313" key="12">
    <source>
        <dbReference type="Proteomes" id="UP001642540"/>
    </source>
</evidence>
<keyword evidence="7" id="KW-0539">Nucleus</keyword>
<protein>
    <recommendedName>
        <fullName evidence="10">C2H2-type domain-containing protein</fullName>
    </recommendedName>
</protein>
<evidence type="ECO:0000256" key="6">
    <source>
        <dbReference type="ARBA" id="ARBA00023163"/>
    </source>
</evidence>
<dbReference type="InterPro" id="IPR036236">
    <property type="entry name" value="Znf_C2H2_sf"/>
</dbReference>
<dbReference type="PROSITE" id="PS50157">
    <property type="entry name" value="ZINC_FINGER_C2H2_2"/>
    <property type="match status" value="2"/>
</dbReference>
<dbReference type="PROSITE" id="PS00028">
    <property type="entry name" value="ZINC_FINGER_C2H2_1"/>
    <property type="match status" value="1"/>
</dbReference>
<accession>A0ABP1QCR5</accession>
<dbReference type="PANTHER" id="PTHR24399:SF23">
    <property type="entry name" value="C2H2-TYPE DOMAIN-CONTAINING PROTEIN"/>
    <property type="match status" value="1"/>
</dbReference>
<dbReference type="InterPro" id="IPR013087">
    <property type="entry name" value="Znf_C2H2_type"/>
</dbReference>
<evidence type="ECO:0000256" key="5">
    <source>
        <dbReference type="ARBA" id="ARBA00023015"/>
    </source>
</evidence>